<gene>
    <name evidence="1" type="ORF">ONT19_06830</name>
</gene>
<protein>
    <submittedName>
        <fullName evidence="1">Uncharacterized protein</fullName>
    </submittedName>
</protein>
<accession>A0AAW5U401</accession>
<dbReference type="Proteomes" id="UP001209417">
    <property type="component" value="Unassembled WGS sequence"/>
</dbReference>
<name>A0AAW5U401_9BACT</name>
<organism evidence="1 2">
    <name type="scientific">Segatella copri</name>
    <dbReference type="NCBI Taxonomy" id="165179"/>
    <lineage>
        <taxon>Bacteria</taxon>
        <taxon>Pseudomonadati</taxon>
        <taxon>Bacteroidota</taxon>
        <taxon>Bacteroidia</taxon>
        <taxon>Bacteroidales</taxon>
        <taxon>Prevotellaceae</taxon>
        <taxon>Segatella</taxon>
    </lineage>
</organism>
<reference evidence="1" key="1">
    <citation type="submission" date="2022-11" db="EMBL/GenBank/DDBJ databases">
        <title>Genomic repertoires linked with pathogenic potency of arthritogenic Prevotella copri isolated from the gut of rheumatoid arthritis patients.</title>
        <authorList>
            <person name="Nii T."/>
            <person name="Maeda Y."/>
            <person name="Motooka D."/>
            <person name="Naito M."/>
            <person name="Matsumoto Y."/>
            <person name="Ogawa T."/>
            <person name="Oguro-Igashira E."/>
            <person name="Kishikawa T."/>
            <person name="Yamashita M."/>
            <person name="Koizumi S."/>
            <person name="Kurakawa T."/>
            <person name="Okumura R."/>
            <person name="Kayama H."/>
            <person name="Murakami M."/>
            <person name="Sakaguchi T."/>
            <person name="Das B."/>
            <person name="Nakamura S."/>
            <person name="Okada Y."/>
            <person name="Kumanogoh A."/>
            <person name="Takeda K."/>
        </authorList>
    </citation>
    <scope>NUCLEOTIDE SEQUENCE</scope>
    <source>
        <strain evidence="1">H019-1</strain>
    </source>
</reference>
<dbReference type="EMBL" id="JAPDVG010000001">
    <property type="protein sequence ID" value="MCW4131306.1"/>
    <property type="molecule type" value="Genomic_DNA"/>
</dbReference>
<dbReference type="AlphaFoldDB" id="A0AAW5U401"/>
<dbReference type="RefSeq" id="WP_181992672.1">
    <property type="nucleotide sequence ID" value="NZ_JAPDUZ010000001.1"/>
</dbReference>
<sequence length="96" mass="10920">MEEKLSTIYLRDGRNALQYVMSLSEKYRQIATEAIFECLRLGYPLNNMEITGKARQMQRKRNAPLSIQLGGVEIIQKKIKRTSSSFSSSAFKASKA</sequence>
<evidence type="ECO:0000313" key="1">
    <source>
        <dbReference type="EMBL" id="MCW4131306.1"/>
    </source>
</evidence>
<evidence type="ECO:0000313" key="2">
    <source>
        <dbReference type="Proteomes" id="UP001209417"/>
    </source>
</evidence>
<comment type="caution">
    <text evidence="1">The sequence shown here is derived from an EMBL/GenBank/DDBJ whole genome shotgun (WGS) entry which is preliminary data.</text>
</comment>
<proteinExistence type="predicted"/>